<organism evidence="4 5">
    <name type="scientific">Phytophthora palmivora</name>
    <dbReference type="NCBI Taxonomy" id="4796"/>
    <lineage>
        <taxon>Eukaryota</taxon>
        <taxon>Sar</taxon>
        <taxon>Stramenopiles</taxon>
        <taxon>Oomycota</taxon>
        <taxon>Peronosporomycetes</taxon>
        <taxon>Peronosporales</taxon>
        <taxon>Peronosporaceae</taxon>
        <taxon>Phytophthora</taxon>
    </lineage>
</organism>
<evidence type="ECO:0000313" key="5">
    <source>
        <dbReference type="Proteomes" id="UP000237271"/>
    </source>
</evidence>
<evidence type="ECO:0000313" key="4">
    <source>
        <dbReference type="EMBL" id="POM79199.1"/>
    </source>
</evidence>
<dbReference type="AlphaFoldDB" id="A0A2P4YN63"/>
<protein>
    <recommendedName>
        <fullName evidence="3">DDE Tnp4 domain-containing protein</fullName>
    </recommendedName>
</protein>
<dbReference type="Proteomes" id="UP000237271">
    <property type="component" value="Unassembled WGS sequence"/>
</dbReference>
<reference evidence="4 5" key="1">
    <citation type="journal article" date="2017" name="Genome Biol. Evol.">
        <title>Phytophthora megakarya and P. palmivora, closely related causal agents of cacao black pod rot, underwent increases in genome sizes and gene numbers by different mechanisms.</title>
        <authorList>
            <person name="Ali S.S."/>
            <person name="Shao J."/>
            <person name="Lary D.J."/>
            <person name="Kronmiller B."/>
            <person name="Shen D."/>
            <person name="Strem M.D."/>
            <person name="Amoako-Attah I."/>
            <person name="Akrofi A.Y."/>
            <person name="Begoude B.A."/>
            <person name="Ten Hoopen G.M."/>
            <person name="Coulibaly K."/>
            <person name="Kebe B.I."/>
            <person name="Melnick R.L."/>
            <person name="Guiltinan M.J."/>
            <person name="Tyler B.M."/>
            <person name="Meinhardt L.W."/>
            <person name="Bailey B.A."/>
        </authorList>
    </citation>
    <scope>NUCLEOTIDE SEQUENCE [LARGE SCALE GENOMIC DNA]</scope>
    <source>
        <strain evidence="5">sbr112.9</strain>
    </source>
</reference>
<comment type="cofactor">
    <cofactor evidence="1">
        <name>a divalent metal cation</name>
        <dbReference type="ChEBI" id="CHEBI:60240"/>
    </cofactor>
</comment>
<dbReference type="InterPro" id="IPR027806">
    <property type="entry name" value="HARBI1_dom"/>
</dbReference>
<comment type="caution">
    <text evidence="4">The sequence shown here is derived from an EMBL/GenBank/DDBJ whole genome shotgun (WGS) entry which is preliminary data.</text>
</comment>
<dbReference type="OrthoDB" id="122569at2759"/>
<feature type="domain" description="DDE Tnp4" evidence="3">
    <location>
        <begin position="32"/>
        <end position="103"/>
    </location>
</feature>
<sequence length="120" mass="14005">MLALDWMNAVKHPMIKDQNRTISDDSLMERAYRPKLAREQRSVYSGHKQRHGLKFQTVVTWDGMIFHLYGQSKDVEGRRHDVALLHKSGLDSRIRADERFRGHFICGGQLTDGPMCLYYL</sequence>
<dbReference type="GO" id="GO:0046872">
    <property type="term" value="F:metal ion binding"/>
    <property type="evidence" value="ECO:0007669"/>
    <property type="project" value="UniProtKB-KW"/>
</dbReference>
<dbReference type="Pfam" id="PF13359">
    <property type="entry name" value="DDE_Tnp_4"/>
    <property type="match status" value="1"/>
</dbReference>
<proteinExistence type="predicted"/>
<gene>
    <name evidence="4" type="ORF">PHPALM_3180</name>
</gene>
<keyword evidence="2" id="KW-0479">Metal-binding</keyword>
<evidence type="ECO:0000256" key="1">
    <source>
        <dbReference type="ARBA" id="ARBA00001968"/>
    </source>
</evidence>
<name>A0A2P4YN63_9STRA</name>
<accession>A0A2P4YN63</accession>
<evidence type="ECO:0000256" key="2">
    <source>
        <dbReference type="ARBA" id="ARBA00022723"/>
    </source>
</evidence>
<dbReference type="EMBL" id="NCKW01001827">
    <property type="protein sequence ID" value="POM79199.1"/>
    <property type="molecule type" value="Genomic_DNA"/>
</dbReference>
<evidence type="ECO:0000259" key="3">
    <source>
        <dbReference type="Pfam" id="PF13359"/>
    </source>
</evidence>
<keyword evidence="5" id="KW-1185">Reference proteome</keyword>